<dbReference type="STRING" id="1605367.AFM12_17695"/>
<evidence type="ECO:0000313" key="3">
    <source>
        <dbReference type="Proteomes" id="UP000050454"/>
    </source>
</evidence>
<dbReference type="Gene3D" id="2.60.40.1820">
    <property type="match status" value="2"/>
</dbReference>
<feature type="transmembrane region" description="Helical" evidence="1">
    <location>
        <begin position="7"/>
        <end position="27"/>
    </location>
</feature>
<keyword evidence="1" id="KW-1133">Transmembrane helix</keyword>
<evidence type="ECO:0000256" key="1">
    <source>
        <dbReference type="SAM" id="Phobius"/>
    </source>
</evidence>
<sequence length="290" mass="33453">MKRKAGICISVIVVMLLAVVFAFFYFLKRQPRLNVSILQYNQLETDHTDIQLKVNLKNAFPVKIKADDLQLSIEANNEIIAETKDRIPVTLLPFKRNSFTVPVRLYSKKIKEQTKDLTPKSKDSTDYFFNIRLLKASPEFLLPDTIFYTYHRRVPTFKLPVVSLEKIETEHLLNQSKREVYFYIKVINFNNDPIILQNPQYSIQINDSKKVLHGKRNANVTVAANSSKVFKVLLNLDGQKLLKHAGHLLFNKSESKIQIKLDSKLLVENAVLDGCKIHTRINTDLESLLN</sequence>
<accession>A0A0P7BP46</accession>
<protein>
    <submittedName>
        <fullName evidence="2">Uncharacterized protein</fullName>
    </submittedName>
</protein>
<keyword evidence="3" id="KW-1185">Reference proteome</keyword>
<evidence type="ECO:0000313" key="2">
    <source>
        <dbReference type="EMBL" id="KPM47055.1"/>
    </source>
</evidence>
<gene>
    <name evidence="2" type="ORF">AFM12_17695</name>
</gene>
<name>A0A0P7BP46_9BACT</name>
<comment type="caution">
    <text evidence="2">The sequence shown here is derived from an EMBL/GenBank/DDBJ whole genome shotgun (WGS) entry which is preliminary data.</text>
</comment>
<dbReference type="SUPFAM" id="SSF117070">
    <property type="entry name" value="LEA14-like"/>
    <property type="match status" value="2"/>
</dbReference>
<organism evidence="2 3">
    <name type="scientific">Jiulongibacter sediminis</name>
    <dbReference type="NCBI Taxonomy" id="1605367"/>
    <lineage>
        <taxon>Bacteria</taxon>
        <taxon>Pseudomonadati</taxon>
        <taxon>Bacteroidota</taxon>
        <taxon>Cytophagia</taxon>
        <taxon>Cytophagales</taxon>
        <taxon>Leadbetterellaceae</taxon>
        <taxon>Jiulongibacter</taxon>
    </lineage>
</organism>
<dbReference type="RefSeq" id="WP_055151143.1">
    <property type="nucleotide sequence ID" value="NZ_JXSZ01000013.1"/>
</dbReference>
<dbReference type="EMBL" id="LGTQ01000013">
    <property type="protein sequence ID" value="KPM47055.1"/>
    <property type="molecule type" value="Genomic_DNA"/>
</dbReference>
<keyword evidence="1" id="KW-0472">Membrane</keyword>
<dbReference type="Proteomes" id="UP000050454">
    <property type="component" value="Unassembled WGS sequence"/>
</dbReference>
<reference evidence="2 3" key="1">
    <citation type="submission" date="2015-07" db="EMBL/GenBank/DDBJ databases">
        <title>The draft genome sequence of Leadbetterella sp. JN14-9.</title>
        <authorList>
            <person name="Liu Y."/>
            <person name="Du J."/>
            <person name="Shao Z."/>
        </authorList>
    </citation>
    <scope>NUCLEOTIDE SEQUENCE [LARGE SCALE GENOMIC DNA]</scope>
    <source>
        <strain evidence="2 3">JN14-9</strain>
    </source>
</reference>
<dbReference type="AlphaFoldDB" id="A0A0P7BP46"/>
<keyword evidence="1" id="KW-0812">Transmembrane</keyword>
<proteinExistence type="predicted"/>